<dbReference type="OrthoDB" id="5955232at2759"/>
<comment type="caution">
    <text evidence="1">The sequence shown here is derived from an EMBL/GenBank/DDBJ whole genome shotgun (WGS) entry which is preliminary data.</text>
</comment>
<dbReference type="Proteomes" id="UP000663865">
    <property type="component" value="Unassembled WGS sequence"/>
</dbReference>
<evidence type="ECO:0000313" key="3">
    <source>
        <dbReference type="EMBL" id="CAF3700573.1"/>
    </source>
</evidence>
<dbReference type="EMBL" id="CAJNYV010004852">
    <property type="protein sequence ID" value="CAF3700573.1"/>
    <property type="molecule type" value="Genomic_DNA"/>
</dbReference>
<dbReference type="Proteomes" id="UP000663825">
    <property type="component" value="Unassembled WGS sequence"/>
</dbReference>
<dbReference type="EMBL" id="CAJNXB010000071">
    <property type="protein sequence ID" value="CAF3018502.1"/>
    <property type="molecule type" value="Genomic_DNA"/>
</dbReference>
<evidence type="ECO:0000313" key="2">
    <source>
        <dbReference type="EMBL" id="CAF3469717.1"/>
    </source>
</evidence>
<organism evidence="1 4">
    <name type="scientific">Rotaria socialis</name>
    <dbReference type="NCBI Taxonomy" id="392032"/>
    <lineage>
        <taxon>Eukaryota</taxon>
        <taxon>Metazoa</taxon>
        <taxon>Spiralia</taxon>
        <taxon>Gnathifera</taxon>
        <taxon>Rotifera</taxon>
        <taxon>Eurotatoria</taxon>
        <taxon>Bdelloidea</taxon>
        <taxon>Philodinida</taxon>
        <taxon>Philodinidae</taxon>
        <taxon>Rotaria</taxon>
    </lineage>
</organism>
<evidence type="ECO:0000313" key="4">
    <source>
        <dbReference type="Proteomes" id="UP000663825"/>
    </source>
</evidence>
<accession>A0A817KXF5</accession>
<proteinExistence type="predicted"/>
<protein>
    <submittedName>
        <fullName evidence="1">Uncharacterized protein</fullName>
    </submittedName>
</protein>
<dbReference type="AlphaFoldDB" id="A0A817KXF5"/>
<reference evidence="1" key="1">
    <citation type="submission" date="2021-02" db="EMBL/GenBank/DDBJ databases">
        <authorList>
            <person name="Nowell W R."/>
        </authorList>
    </citation>
    <scope>NUCLEOTIDE SEQUENCE</scope>
</reference>
<dbReference type="Proteomes" id="UP000663872">
    <property type="component" value="Unassembled WGS sequence"/>
</dbReference>
<dbReference type="EMBL" id="CAJNYT010002455">
    <property type="protein sequence ID" value="CAF3469717.1"/>
    <property type="molecule type" value="Genomic_DNA"/>
</dbReference>
<gene>
    <name evidence="2" type="ORF">GRG538_LOCUS15563</name>
    <name evidence="3" type="ORF">KIK155_LOCUS26619</name>
    <name evidence="1" type="ORF">TIS948_LOCUS2322</name>
</gene>
<sequence>MLKFGANLPDVLFYNNACELRLNWNKVYDTKYLAQNEFTNKLYNLLLVLDRFHRKGHTRTMCRKMVNPDDDRYGTKFKGINTSVCEQFFSFLTKFRCSLKGFNYPTSTLFSLLLFHLKNCHTTGIKQNAVRLGHYYFADKIKPHFISGCIFESVQFDLNEKREDLTKK</sequence>
<name>A0A817KXF5_9BILA</name>
<evidence type="ECO:0000313" key="1">
    <source>
        <dbReference type="EMBL" id="CAF3018502.1"/>
    </source>
</evidence>